<sequence length="253" mass="26409">MMISYDFTGRHAVVTGAGGGMGEAITLALLAAGASVTGIDLKPRPDSLGGFGDRLAYCQGDLSDAEFVTTTITAAGTARGGIDYLANVAGVLWFGRDASALDMDMAVWDQVFAINLRAVALTARAAVPFMRKTGRGGAMVHFSTVQWYRGDPKPQDAYQASKAGVCALSKSLAMQLAAEGIRSNAVCPGMTLTPLQARWDSDDVLKAVADYAPLGRIGTAQDMANATLFLLSDAASYITGIELAVDGGLLMRM</sequence>
<dbReference type="PANTHER" id="PTHR42760">
    <property type="entry name" value="SHORT-CHAIN DEHYDROGENASES/REDUCTASES FAMILY MEMBER"/>
    <property type="match status" value="1"/>
</dbReference>
<dbReference type="RefSeq" id="WP_215504509.1">
    <property type="nucleotide sequence ID" value="NZ_CP076361.1"/>
</dbReference>
<organism evidence="2 3">
    <name type="scientific">Gemmobacter fulvus</name>
    <dbReference type="NCBI Taxonomy" id="2840474"/>
    <lineage>
        <taxon>Bacteria</taxon>
        <taxon>Pseudomonadati</taxon>
        <taxon>Pseudomonadota</taxon>
        <taxon>Alphaproteobacteria</taxon>
        <taxon>Rhodobacterales</taxon>
        <taxon>Paracoccaceae</taxon>
        <taxon>Gemmobacter</taxon>
    </lineage>
</organism>
<dbReference type="PRINTS" id="PR00081">
    <property type="entry name" value="GDHRDH"/>
</dbReference>
<reference evidence="2" key="1">
    <citation type="submission" date="2021-06" db="EMBL/GenBank/DDBJ databases">
        <title>Direct submission.</title>
        <authorList>
            <person name="Lee C.-S."/>
            <person name="Jin L."/>
        </authorList>
    </citation>
    <scope>NUCLEOTIDE SEQUENCE</scope>
    <source>
        <strain evidence="2">Con5</strain>
    </source>
</reference>
<dbReference type="GO" id="GO:0016616">
    <property type="term" value="F:oxidoreductase activity, acting on the CH-OH group of donors, NAD or NADP as acceptor"/>
    <property type="evidence" value="ECO:0007669"/>
    <property type="project" value="TreeGrafter"/>
</dbReference>
<proteinExistence type="inferred from homology"/>
<dbReference type="InterPro" id="IPR002347">
    <property type="entry name" value="SDR_fam"/>
</dbReference>
<gene>
    <name evidence="2" type="ORF">KM031_15710</name>
</gene>
<name>A0A975S0L0_9RHOB</name>
<dbReference type="PRINTS" id="PR00080">
    <property type="entry name" value="SDRFAMILY"/>
</dbReference>
<dbReference type="InterPro" id="IPR036291">
    <property type="entry name" value="NAD(P)-bd_dom_sf"/>
</dbReference>
<dbReference type="Proteomes" id="UP000679352">
    <property type="component" value="Chromosome"/>
</dbReference>
<evidence type="ECO:0000313" key="2">
    <source>
        <dbReference type="EMBL" id="QWK90244.1"/>
    </source>
</evidence>
<dbReference type="Gene3D" id="3.40.50.720">
    <property type="entry name" value="NAD(P)-binding Rossmann-like Domain"/>
    <property type="match status" value="1"/>
</dbReference>
<evidence type="ECO:0000256" key="1">
    <source>
        <dbReference type="ARBA" id="ARBA00006484"/>
    </source>
</evidence>
<dbReference type="FunFam" id="3.40.50.720:FF:000084">
    <property type="entry name" value="Short-chain dehydrogenase reductase"/>
    <property type="match status" value="1"/>
</dbReference>
<keyword evidence="3" id="KW-1185">Reference proteome</keyword>
<dbReference type="KEGG" id="gfu:KM031_15710"/>
<dbReference type="CDD" id="cd05233">
    <property type="entry name" value="SDR_c"/>
    <property type="match status" value="1"/>
</dbReference>
<dbReference type="EMBL" id="CP076361">
    <property type="protein sequence ID" value="QWK90244.1"/>
    <property type="molecule type" value="Genomic_DNA"/>
</dbReference>
<dbReference type="AlphaFoldDB" id="A0A975S0L0"/>
<accession>A0A975S0L0</accession>
<evidence type="ECO:0000313" key="3">
    <source>
        <dbReference type="Proteomes" id="UP000679352"/>
    </source>
</evidence>
<dbReference type="SUPFAM" id="SSF51735">
    <property type="entry name" value="NAD(P)-binding Rossmann-fold domains"/>
    <property type="match status" value="1"/>
</dbReference>
<protein>
    <submittedName>
        <fullName evidence="2">SDR family oxidoreductase</fullName>
    </submittedName>
</protein>
<dbReference type="Pfam" id="PF13561">
    <property type="entry name" value="adh_short_C2"/>
    <property type="match status" value="1"/>
</dbReference>
<comment type="similarity">
    <text evidence="1">Belongs to the short-chain dehydrogenases/reductases (SDR) family.</text>
</comment>